<accession>A0ACB7SPP6</accession>
<dbReference type="Proteomes" id="UP000821845">
    <property type="component" value="Chromosome 3"/>
</dbReference>
<proteinExistence type="predicted"/>
<name>A0ACB7SPP6_HYAAI</name>
<comment type="caution">
    <text evidence="1">The sequence shown here is derived from an EMBL/GenBank/DDBJ whole genome shotgun (WGS) entry which is preliminary data.</text>
</comment>
<evidence type="ECO:0000313" key="2">
    <source>
        <dbReference type="Proteomes" id="UP000821845"/>
    </source>
</evidence>
<reference evidence="1" key="1">
    <citation type="submission" date="2020-05" db="EMBL/GenBank/DDBJ databases">
        <title>Large-scale comparative analyses of tick genomes elucidate their genetic diversity and vector capacities.</title>
        <authorList>
            <person name="Jia N."/>
            <person name="Wang J."/>
            <person name="Shi W."/>
            <person name="Du L."/>
            <person name="Sun Y."/>
            <person name="Zhan W."/>
            <person name="Jiang J."/>
            <person name="Wang Q."/>
            <person name="Zhang B."/>
            <person name="Ji P."/>
            <person name="Sakyi L.B."/>
            <person name="Cui X."/>
            <person name="Yuan T."/>
            <person name="Jiang B."/>
            <person name="Yang W."/>
            <person name="Lam T.T.-Y."/>
            <person name="Chang Q."/>
            <person name="Ding S."/>
            <person name="Wang X."/>
            <person name="Zhu J."/>
            <person name="Ruan X."/>
            <person name="Zhao L."/>
            <person name="Wei J."/>
            <person name="Que T."/>
            <person name="Du C."/>
            <person name="Cheng J."/>
            <person name="Dai P."/>
            <person name="Han X."/>
            <person name="Huang E."/>
            <person name="Gao Y."/>
            <person name="Liu J."/>
            <person name="Shao H."/>
            <person name="Ye R."/>
            <person name="Li L."/>
            <person name="Wei W."/>
            <person name="Wang X."/>
            <person name="Wang C."/>
            <person name="Yang T."/>
            <person name="Huo Q."/>
            <person name="Li W."/>
            <person name="Guo W."/>
            <person name="Chen H."/>
            <person name="Zhou L."/>
            <person name="Ni X."/>
            <person name="Tian J."/>
            <person name="Zhou Y."/>
            <person name="Sheng Y."/>
            <person name="Liu T."/>
            <person name="Pan Y."/>
            <person name="Xia L."/>
            <person name="Li J."/>
            <person name="Zhao F."/>
            <person name="Cao W."/>
        </authorList>
    </citation>
    <scope>NUCLEOTIDE SEQUENCE</scope>
    <source>
        <strain evidence="1">Hyas-2018</strain>
    </source>
</reference>
<gene>
    <name evidence="1" type="ORF">HPB50_025818</name>
</gene>
<protein>
    <submittedName>
        <fullName evidence="1">Uncharacterized protein</fullName>
    </submittedName>
</protein>
<sequence length="226" mass="24647">MFNATKTQQSSRPSECSRVAQLKAAFDPPCSMTAHSSSSRKEPPKMLFLDPEKKHRVSDPELKAIQKQAVLSFYKRQTSQDSKNCASNSTGRNRTLPRIPSSAKWSVAVSESSSSQPSSLTTTVSSVTSAKSSETKEKPDATWRGPRSWSVPDITQQAECRSEGALGSRRSGDVQVARGGVEPAFLRRYVGQPDFVGELQVVRRRAASQEATFRGRAEGLAPGVEK</sequence>
<keyword evidence="2" id="KW-1185">Reference proteome</keyword>
<organism evidence="1 2">
    <name type="scientific">Hyalomma asiaticum</name>
    <name type="common">Tick</name>
    <dbReference type="NCBI Taxonomy" id="266040"/>
    <lineage>
        <taxon>Eukaryota</taxon>
        <taxon>Metazoa</taxon>
        <taxon>Ecdysozoa</taxon>
        <taxon>Arthropoda</taxon>
        <taxon>Chelicerata</taxon>
        <taxon>Arachnida</taxon>
        <taxon>Acari</taxon>
        <taxon>Parasitiformes</taxon>
        <taxon>Ixodida</taxon>
        <taxon>Ixodoidea</taxon>
        <taxon>Ixodidae</taxon>
        <taxon>Hyalomminae</taxon>
        <taxon>Hyalomma</taxon>
    </lineage>
</organism>
<evidence type="ECO:0000313" key="1">
    <source>
        <dbReference type="EMBL" id="KAH6937172.1"/>
    </source>
</evidence>
<dbReference type="EMBL" id="CM023483">
    <property type="protein sequence ID" value="KAH6937172.1"/>
    <property type="molecule type" value="Genomic_DNA"/>
</dbReference>